<organism evidence="1 2">
    <name type="scientific">Caerostris extrusa</name>
    <name type="common">Bark spider</name>
    <name type="synonym">Caerostris bankana</name>
    <dbReference type="NCBI Taxonomy" id="172846"/>
    <lineage>
        <taxon>Eukaryota</taxon>
        <taxon>Metazoa</taxon>
        <taxon>Ecdysozoa</taxon>
        <taxon>Arthropoda</taxon>
        <taxon>Chelicerata</taxon>
        <taxon>Arachnida</taxon>
        <taxon>Araneae</taxon>
        <taxon>Araneomorphae</taxon>
        <taxon>Entelegynae</taxon>
        <taxon>Araneoidea</taxon>
        <taxon>Araneidae</taxon>
        <taxon>Caerostris</taxon>
    </lineage>
</organism>
<accession>A0AAV4UT48</accession>
<dbReference type="AlphaFoldDB" id="A0AAV4UT48"/>
<dbReference type="Proteomes" id="UP001054945">
    <property type="component" value="Unassembled WGS sequence"/>
</dbReference>
<keyword evidence="2" id="KW-1185">Reference proteome</keyword>
<gene>
    <name evidence="1" type="ORF">CEXT_49471</name>
</gene>
<name>A0AAV4UT48_CAEEX</name>
<evidence type="ECO:0000313" key="2">
    <source>
        <dbReference type="Proteomes" id="UP001054945"/>
    </source>
</evidence>
<sequence length="120" mass="13667">MRRWCLGGGVIRNECSVPVVWKLRDECCGCGLCKWHVLGMEYFGVRGQPINSDYPVLRICHPNLMQSKNLYLPRNLNTLNKGFNRSYIVRGRFATLSQPTPSQEQSQNAFCIIEFPSQGA</sequence>
<protein>
    <submittedName>
        <fullName evidence="1">Uncharacterized protein</fullName>
    </submittedName>
</protein>
<evidence type="ECO:0000313" key="1">
    <source>
        <dbReference type="EMBL" id="GIY60972.1"/>
    </source>
</evidence>
<proteinExistence type="predicted"/>
<dbReference type="EMBL" id="BPLR01013405">
    <property type="protein sequence ID" value="GIY60972.1"/>
    <property type="molecule type" value="Genomic_DNA"/>
</dbReference>
<reference evidence="1 2" key="1">
    <citation type="submission" date="2021-06" db="EMBL/GenBank/DDBJ databases">
        <title>Caerostris extrusa draft genome.</title>
        <authorList>
            <person name="Kono N."/>
            <person name="Arakawa K."/>
        </authorList>
    </citation>
    <scope>NUCLEOTIDE SEQUENCE [LARGE SCALE GENOMIC DNA]</scope>
</reference>
<comment type="caution">
    <text evidence="1">The sequence shown here is derived from an EMBL/GenBank/DDBJ whole genome shotgun (WGS) entry which is preliminary data.</text>
</comment>